<evidence type="ECO:0000313" key="2">
    <source>
        <dbReference type="EMBL" id="GAF79187.1"/>
    </source>
</evidence>
<sequence>MSTWWRLNGELEQQGPGSDESTLRAFDSLGPLPETPRILDMGCGPGRQSLALARAAGGTIVAVDLLPPFLRQLEARSREAKLSDRIHAVCADMNHPPLAAGSFDLLWSEGAVYIAGFEAGLTRWRELLRDFGLAAVSEFSWVAEPPRETRAFWEAAYPAVADVETNRARAERAGYEVISTFELPLGDWHAYYDPIEARAIELQREYEDDPASLAILSGHREEMRVLEASEGSYTYVFYLLRKR</sequence>
<dbReference type="PANTHER" id="PTHR43464">
    <property type="entry name" value="METHYLTRANSFERASE"/>
    <property type="match status" value="1"/>
</dbReference>
<dbReference type="Gene3D" id="3.40.50.150">
    <property type="entry name" value="Vaccinia Virus protein VP39"/>
    <property type="match status" value="1"/>
</dbReference>
<comment type="caution">
    <text evidence="2">The sequence shown here is derived from an EMBL/GenBank/DDBJ whole genome shotgun (WGS) entry which is preliminary data.</text>
</comment>
<accession>X0STD1</accession>
<feature type="domain" description="Methyltransferase" evidence="1">
    <location>
        <begin position="38"/>
        <end position="130"/>
    </location>
</feature>
<proteinExistence type="predicted"/>
<organism evidence="2">
    <name type="scientific">marine sediment metagenome</name>
    <dbReference type="NCBI Taxonomy" id="412755"/>
    <lineage>
        <taxon>unclassified sequences</taxon>
        <taxon>metagenomes</taxon>
        <taxon>ecological metagenomes</taxon>
    </lineage>
</organism>
<gene>
    <name evidence="2" type="ORF">S01H1_06176</name>
</gene>
<dbReference type="AlphaFoldDB" id="X0STD1"/>
<dbReference type="Pfam" id="PF13649">
    <property type="entry name" value="Methyltransf_25"/>
    <property type="match status" value="1"/>
</dbReference>
<dbReference type="EMBL" id="BARS01003203">
    <property type="protein sequence ID" value="GAF79187.1"/>
    <property type="molecule type" value="Genomic_DNA"/>
</dbReference>
<dbReference type="CDD" id="cd02440">
    <property type="entry name" value="AdoMet_MTases"/>
    <property type="match status" value="1"/>
</dbReference>
<dbReference type="InterPro" id="IPR029063">
    <property type="entry name" value="SAM-dependent_MTases_sf"/>
</dbReference>
<protein>
    <recommendedName>
        <fullName evidence="1">Methyltransferase domain-containing protein</fullName>
    </recommendedName>
</protein>
<reference evidence="2" key="1">
    <citation type="journal article" date="2014" name="Front. Microbiol.">
        <title>High frequency of phylogenetically diverse reductive dehalogenase-homologous genes in deep subseafloor sedimentary metagenomes.</title>
        <authorList>
            <person name="Kawai M."/>
            <person name="Futagami T."/>
            <person name="Toyoda A."/>
            <person name="Takaki Y."/>
            <person name="Nishi S."/>
            <person name="Hori S."/>
            <person name="Arai W."/>
            <person name="Tsubouchi T."/>
            <person name="Morono Y."/>
            <person name="Uchiyama I."/>
            <person name="Ito T."/>
            <person name="Fujiyama A."/>
            <person name="Inagaki F."/>
            <person name="Takami H."/>
        </authorList>
    </citation>
    <scope>NUCLEOTIDE SEQUENCE</scope>
    <source>
        <strain evidence="2">Expedition CK06-06</strain>
    </source>
</reference>
<dbReference type="GO" id="GO:0008168">
    <property type="term" value="F:methyltransferase activity"/>
    <property type="evidence" value="ECO:0007669"/>
    <property type="project" value="TreeGrafter"/>
</dbReference>
<evidence type="ECO:0000259" key="1">
    <source>
        <dbReference type="Pfam" id="PF13649"/>
    </source>
</evidence>
<dbReference type="InterPro" id="IPR041698">
    <property type="entry name" value="Methyltransf_25"/>
</dbReference>
<name>X0STD1_9ZZZZ</name>
<dbReference type="SUPFAM" id="SSF53335">
    <property type="entry name" value="S-adenosyl-L-methionine-dependent methyltransferases"/>
    <property type="match status" value="1"/>
</dbReference>